<comment type="caution">
    <text evidence="1">The sequence shown here is derived from an EMBL/GenBank/DDBJ whole genome shotgun (WGS) entry which is preliminary data.</text>
</comment>
<protein>
    <submittedName>
        <fullName evidence="1">Uncharacterized protein</fullName>
    </submittedName>
</protein>
<evidence type="ECO:0000313" key="2">
    <source>
        <dbReference type="Proteomes" id="UP000078316"/>
    </source>
</evidence>
<accession>A0A179RZV7</accession>
<reference evidence="1 2" key="1">
    <citation type="submission" date="2016-04" db="EMBL/GenBank/DDBJ databases">
        <authorList>
            <person name="Evans L.H."/>
            <person name="Alamgir A."/>
            <person name="Owens N."/>
            <person name="Weber N.D."/>
            <person name="Virtaneva K."/>
            <person name="Barbian K."/>
            <person name="Babar A."/>
            <person name="Rosenke K."/>
        </authorList>
    </citation>
    <scope>NUCLEOTIDE SEQUENCE [LARGE SCALE GENOMIC DNA]</scope>
    <source>
        <strain evidence="1 2">PMB02</strain>
    </source>
</reference>
<dbReference type="EMBL" id="LWHQ01000063">
    <property type="protein sequence ID" value="OAS18191.1"/>
    <property type="molecule type" value="Genomic_DNA"/>
</dbReference>
<dbReference type="Proteomes" id="UP000078316">
    <property type="component" value="Unassembled WGS sequence"/>
</dbReference>
<evidence type="ECO:0000313" key="1">
    <source>
        <dbReference type="EMBL" id="OAS18191.1"/>
    </source>
</evidence>
<gene>
    <name evidence="1" type="ORF">A5481_26975</name>
</gene>
<dbReference type="AlphaFoldDB" id="A0A179RZV7"/>
<sequence>MVDLQDFVQQTILDILKGVAAARKDPEVGGLVAPAVTEHAKIDPGFGVAWHDKAMWSVMRFDIAITAQATAEKGGSAKIGVKVLSFEASVGGEGKQGGKSETVSRVQFPVHFRLDQGSLGS</sequence>
<organism evidence="1 2">
    <name type="scientific">Methylobacterium platani</name>
    <dbReference type="NCBI Taxonomy" id="427683"/>
    <lineage>
        <taxon>Bacteria</taxon>
        <taxon>Pseudomonadati</taxon>
        <taxon>Pseudomonadota</taxon>
        <taxon>Alphaproteobacteria</taxon>
        <taxon>Hyphomicrobiales</taxon>
        <taxon>Methylobacteriaceae</taxon>
        <taxon>Methylobacterium</taxon>
    </lineage>
</organism>
<name>A0A179RZV7_9HYPH</name>
<proteinExistence type="predicted"/>
<dbReference type="RefSeq" id="WP_048434009.1">
    <property type="nucleotide sequence ID" value="NZ_LWHQ01000063.1"/>
</dbReference>
<dbReference type="STRING" id="427683.A5481_26975"/>